<reference evidence="6" key="1">
    <citation type="submission" date="2025-08" db="UniProtKB">
        <authorList>
            <consortium name="RefSeq"/>
        </authorList>
    </citation>
    <scope>IDENTIFICATION</scope>
</reference>
<keyword evidence="5" id="KW-1185">Reference proteome</keyword>
<dbReference type="PROSITE" id="PS50850">
    <property type="entry name" value="MFS"/>
    <property type="match status" value="1"/>
</dbReference>
<dbReference type="SUPFAM" id="SSF103473">
    <property type="entry name" value="MFS general substrate transporter"/>
    <property type="match status" value="1"/>
</dbReference>
<dbReference type="Proteomes" id="UP000694845">
    <property type="component" value="Unplaced"/>
</dbReference>
<evidence type="ECO:0000313" key="6">
    <source>
        <dbReference type="RefSeq" id="XP_022089761.1"/>
    </source>
</evidence>
<dbReference type="GO" id="GO:0008028">
    <property type="term" value="F:monocarboxylic acid transmembrane transporter activity"/>
    <property type="evidence" value="ECO:0007669"/>
    <property type="project" value="TreeGrafter"/>
</dbReference>
<organism evidence="5 6">
    <name type="scientific">Acanthaster planci</name>
    <name type="common">Crown-of-thorns starfish</name>
    <dbReference type="NCBI Taxonomy" id="133434"/>
    <lineage>
        <taxon>Eukaryota</taxon>
        <taxon>Metazoa</taxon>
        <taxon>Echinodermata</taxon>
        <taxon>Eleutherozoa</taxon>
        <taxon>Asterozoa</taxon>
        <taxon>Asteroidea</taxon>
        <taxon>Valvatacea</taxon>
        <taxon>Valvatida</taxon>
        <taxon>Acanthasteridae</taxon>
        <taxon>Acanthaster</taxon>
    </lineage>
</organism>
<name>A0A8B7YDN2_ACAPL</name>
<feature type="transmembrane region" description="Helical" evidence="3">
    <location>
        <begin position="168"/>
        <end position="188"/>
    </location>
</feature>
<evidence type="ECO:0000256" key="2">
    <source>
        <dbReference type="SAM" id="MobiDB-lite"/>
    </source>
</evidence>
<keyword evidence="3" id="KW-0812">Transmembrane</keyword>
<evidence type="ECO:0000256" key="1">
    <source>
        <dbReference type="ARBA" id="ARBA00004141"/>
    </source>
</evidence>
<gene>
    <name evidence="6" type="primary">LOC110978786</name>
</gene>
<accession>A0A8B7YDN2</accession>
<proteinExistence type="predicted"/>
<dbReference type="RefSeq" id="XP_022089761.1">
    <property type="nucleotide sequence ID" value="XM_022234069.1"/>
</dbReference>
<dbReference type="Gene3D" id="1.20.1250.20">
    <property type="entry name" value="MFS general substrate transporter like domains"/>
    <property type="match status" value="1"/>
</dbReference>
<sequence length="417" mass="44430">MGSFMEKYRSYFIVFIVFVELFIVCGTTYDFNVIFTSIQREFDAGAGVTGWVGSLALALMFCNPLSPPLIRLYGPRVVTLAGTVIFTCGLAATSFVPDLAFAFVTFGVLVGVGSNFVYQSGVELVLDWFPYKNCSRATSVALLGTSLCVLVFAPLLNVLIAAYGWRNALLITAGGCFTLSVSLGVFIVPPPKGENPATDENAGTVEEGGPSPDEGARSAAESAEGGCGEIEESQFNRLKLALCQLDVWLLVLAYLLSNLCWAFFVINFGSFLEYDLHFTTDQITSTLVLGGVGECLGKILFSVFVFGPIRGVAFVVPCSAAMEVFGDFGADIVTVLVLVPIGLGSTVGAPFAGGLYDLMGGYKLSLLINAGLFVCSAINIIILLVRRSGKTRTWQPPSANSKLPIDNPAFVVESTDL</sequence>
<feature type="region of interest" description="Disordered" evidence="2">
    <location>
        <begin position="194"/>
        <end position="219"/>
    </location>
</feature>
<feature type="transmembrane region" description="Helical" evidence="3">
    <location>
        <begin position="99"/>
        <end position="118"/>
    </location>
</feature>
<dbReference type="OMA" id="DDHAPRN"/>
<evidence type="ECO:0000313" key="5">
    <source>
        <dbReference type="Proteomes" id="UP000694845"/>
    </source>
</evidence>
<dbReference type="KEGG" id="aplc:110978786"/>
<feature type="transmembrane region" description="Helical" evidence="3">
    <location>
        <begin position="44"/>
        <end position="61"/>
    </location>
</feature>
<dbReference type="GO" id="GO:0016020">
    <property type="term" value="C:membrane"/>
    <property type="evidence" value="ECO:0007669"/>
    <property type="project" value="UniProtKB-SubCell"/>
</dbReference>
<keyword evidence="3" id="KW-0472">Membrane</keyword>
<dbReference type="InterPro" id="IPR020846">
    <property type="entry name" value="MFS_dom"/>
</dbReference>
<evidence type="ECO:0000256" key="3">
    <source>
        <dbReference type="SAM" id="Phobius"/>
    </source>
</evidence>
<keyword evidence="3" id="KW-1133">Transmembrane helix</keyword>
<evidence type="ECO:0000259" key="4">
    <source>
        <dbReference type="PROSITE" id="PS50850"/>
    </source>
</evidence>
<dbReference type="Pfam" id="PF07690">
    <property type="entry name" value="MFS_1"/>
    <property type="match status" value="1"/>
</dbReference>
<comment type="subcellular location">
    <subcellularLocation>
        <location evidence="1">Membrane</location>
        <topology evidence="1">Multi-pass membrane protein</topology>
    </subcellularLocation>
</comment>
<dbReference type="InterPro" id="IPR011701">
    <property type="entry name" value="MFS"/>
</dbReference>
<protein>
    <submittedName>
        <fullName evidence="6">Monocarboxylate transporter 13-like</fullName>
    </submittedName>
</protein>
<dbReference type="PANTHER" id="PTHR11360:SF172">
    <property type="entry name" value="MAJOR FACILITATOR SUPERFAMILY (MFS) PROFILE DOMAIN-CONTAINING PROTEIN"/>
    <property type="match status" value="1"/>
</dbReference>
<dbReference type="InterPro" id="IPR036259">
    <property type="entry name" value="MFS_trans_sf"/>
</dbReference>
<dbReference type="PANTHER" id="PTHR11360">
    <property type="entry name" value="MONOCARBOXYLATE TRANSPORTER"/>
    <property type="match status" value="1"/>
</dbReference>
<feature type="transmembrane region" description="Helical" evidence="3">
    <location>
        <begin position="364"/>
        <end position="385"/>
    </location>
</feature>
<feature type="transmembrane region" description="Helical" evidence="3">
    <location>
        <begin position="299"/>
        <end position="320"/>
    </location>
</feature>
<feature type="transmembrane region" description="Helical" evidence="3">
    <location>
        <begin position="139"/>
        <end position="162"/>
    </location>
</feature>
<feature type="transmembrane region" description="Helical" evidence="3">
    <location>
        <begin position="73"/>
        <end position="93"/>
    </location>
</feature>
<dbReference type="OrthoDB" id="6509908at2759"/>
<dbReference type="AlphaFoldDB" id="A0A8B7YDN2"/>
<dbReference type="GeneID" id="110978786"/>
<dbReference type="InterPro" id="IPR050327">
    <property type="entry name" value="Proton-linked_MCT"/>
</dbReference>
<feature type="transmembrane region" description="Helical" evidence="3">
    <location>
        <begin position="12"/>
        <end position="38"/>
    </location>
</feature>
<feature type="domain" description="Major facilitator superfamily (MFS) profile" evidence="4">
    <location>
        <begin position="1"/>
        <end position="417"/>
    </location>
</feature>
<feature type="transmembrane region" description="Helical" evidence="3">
    <location>
        <begin position="332"/>
        <end position="352"/>
    </location>
</feature>
<feature type="transmembrane region" description="Helical" evidence="3">
    <location>
        <begin position="247"/>
        <end position="266"/>
    </location>
</feature>